<evidence type="ECO:0000256" key="3">
    <source>
        <dbReference type="ARBA" id="ARBA00022452"/>
    </source>
</evidence>
<reference evidence="14 15" key="1">
    <citation type="submission" date="2018-08" db="EMBL/GenBank/DDBJ databases">
        <title>A genome reference for cultivated species of the human gut microbiota.</title>
        <authorList>
            <person name="Zou Y."/>
            <person name="Xue W."/>
            <person name="Luo G."/>
        </authorList>
    </citation>
    <scope>NUCLEOTIDE SEQUENCE [LARGE SCALE GENOMIC DNA]</scope>
    <source>
        <strain evidence="13 14">AM16-50</strain>
        <strain evidence="12 15">AM50-15</strain>
    </source>
</reference>
<dbReference type="Gene3D" id="2.60.40.1120">
    <property type="entry name" value="Carboxypeptidase-like, regulatory domain"/>
    <property type="match status" value="1"/>
</dbReference>
<dbReference type="GO" id="GO:0009279">
    <property type="term" value="C:cell outer membrane"/>
    <property type="evidence" value="ECO:0007669"/>
    <property type="project" value="UniProtKB-SubCell"/>
</dbReference>
<evidence type="ECO:0000259" key="10">
    <source>
        <dbReference type="Pfam" id="PF00593"/>
    </source>
</evidence>
<keyword evidence="3 8" id="KW-1134">Transmembrane beta strand</keyword>
<evidence type="ECO:0000313" key="12">
    <source>
        <dbReference type="EMBL" id="RGZ47303.1"/>
    </source>
</evidence>
<proteinExistence type="inferred from homology"/>
<evidence type="ECO:0000256" key="9">
    <source>
        <dbReference type="RuleBase" id="RU003357"/>
    </source>
</evidence>
<keyword evidence="13" id="KW-0675">Receptor</keyword>
<dbReference type="Pfam" id="PF00593">
    <property type="entry name" value="TonB_dep_Rec_b-barrel"/>
    <property type="match status" value="1"/>
</dbReference>
<dbReference type="InterPro" id="IPR000531">
    <property type="entry name" value="Beta-barrel_TonB"/>
</dbReference>
<keyword evidence="6 8" id="KW-0472">Membrane</keyword>
<dbReference type="InterPro" id="IPR023996">
    <property type="entry name" value="TonB-dep_OMP_SusC/RagA"/>
</dbReference>
<evidence type="ECO:0000256" key="4">
    <source>
        <dbReference type="ARBA" id="ARBA00022692"/>
    </source>
</evidence>
<feature type="domain" description="TonB-dependent receptor-like beta-barrel" evidence="10">
    <location>
        <begin position="424"/>
        <end position="924"/>
    </location>
</feature>
<keyword evidence="4 8" id="KW-0812">Transmembrane</keyword>
<evidence type="ECO:0000256" key="7">
    <source>
        <dbReference type="ARBA" id="ARBA00023237"/>
    </source>
</evidence>
<dbReference type="Proteomes" id="UP000285173">
    <property type="component" value="Unassembled WGS sequence"/>
</dbReference>
<evidence type="ECO:0000256" key="6">
    <source>
        <dbReference type="ARBA" id="ARBA00023136"/>
    </source>
</evidence>
<dbReference type="InterPro" id="IPR008969">
    <property type="entry name" value="CarboxyPept-like_regulatory"/>
</dbReference>
<dbReference type="EMBL" id="QRKC01000001">
    <property type="protein sequence ID" value="RHH80222.1"/>
    <property type="molecule type" value="Genomic_DNA"/>
</dbReference>
<gene>
    <name evidence="13" type="ORF">DW191_03625</name>
    <name evidence="12" type="ORF">DW986_10800</name>
</gene>
<dbReference type="NCBIfam" id="TIGR04056">
    <property type="entry name" value="OMP_RagA_SusC"/>
    <property type="match status" value="1"/>
</dbReference>
<comment type="caution">
    <text evidence="13">The sequence shown here is derived from an EMBL/GenBank/DDBJ whole genome shotgun (WGS) entry which is preliminary data.</text>
</comment>
<evidence type="ECO:0000313" key="14">
    <source>
        <dbReference type="Proteomes" id="UP000283732"/>
    </source>
</evidence>
<name>A0A3R6EX81_9BACT</name>
<dbReference type="InterPro" id="IPR037066">
    <property type="entry name" value="Plug_dom_sf"/>
</dbReference>
<dbReference type="Pfam" id="PF07715">
    <property type="entry name" value="Plug"/>
    <property type="match status" value="1"/>
</dbReference>
<dbReference type="InterPro" id="IPR039426">
    <property type="entry name" value="TonB-dep_rcpt-like"/>
</dbReference>
<evidence type="ECO:0000313" key="13">
    <source>
        <dbReference type="EMBL" id="RHH80222.1"/>
    </source>
</evidence>
<dbReference type="EMBL" id="QSEF01000014">
    <property type="protein sequence ID" value="RGZ47303.1"/>
    <property type="molecule type" value="Genomic_DNA"/>
</dbReference>
<dbReference type="Gene3D" id="2.40.170.20">
    <property type="entry name" value="TonB-dependent receptor, beta-barrel domain"/>
    <property type="match status" value="1"/>
</dbReference>
<protein>
    <submittedName>
        <fullName evidence="13">TonB-dependent receptor</fullName>
    </submittedName>
</protein>
<dbReference type="SUPFAM" id="SSF56935">
    <property type="entry name" value="Porins"/>
    <property type="match status" value="1"/>
</dbReference>
<comment type="similarity">
    <text evidence="8 9">Belongs to the TonB-dependent receptor family.</text>
</comment>
<feature type="domain" description="TonB-dependent receptor plug" evidence="11">
    <location>
        <begin position="138"/>
        <end position="244"/>
    </location>
</feature>
<dbReference type="InterPro" id="IPR036942">
    <property type="entry name" value="Beta-barrel_TonB_sf"/>
</dbReference>
<dbReference type="FunFam" id="2.170.130.10:FF:000008">
    <property type="entry name" value="SusC/RagA family TonB-linked outer membrane protein"/>
    <property type="match status" value="1"/>
</dbReference>
<dbReference type="RefSeq" id="WP_122203169.1">
    <property type="nucleotide sequence ID" value="NZ_QRKC01000001.1"/>
</dbReference>
<evidence type="ECO:0000313" key="15">
    <source>
        <dbReference type="Proteomes" id="UP000285173"/>
    </source>
</evidence>
<evidence type="ECO:0000256" key="8">
    <source>
        <dbReference type="PROSITE-ProRule" id="PRU01360"/>
    </source>
</evidence>
<dbReference type="InterPro" id="IPR012910">
    <property type="entry name" value="Plug_dom"/>
</dbReference>
<dbReference type="PROSITE" id="PS52016">
    <property type="entry name" value="TONB_DEPENDENT_REC_3"/>
    <property type="match status" value="1"/>
</dbReference>
<dbReference type="AlphaFoldDB" id="A0A3R6EX81"/>
<dbReference type="InterPro" id="IPR023997">
    <property type="entry name" value="TonB-dep_OMP_SusC/RagA_CS"/>
</dbReference>
<keyword evidence="5 9" id="KW-0798">TonB box</keyword>
<comment type="subcellular location">
    <subcellularLocation>
        <location evidence="1 8">Cell outer membrane</location>
        <topology evidence="1 8">Multi-pass membrane protein</topology>
    </subcellularLocation>
</comment>
<evidence type="ECO:0000256" key="2">
    <source>
        <dbReference type="ARBA" id="ARBA00022448"/>
    </source>
</evidence>
<dbReference type="SUPFAM" id="SSF49464">
    <property type="entry name" value="Carboxypeptidase regulatory domain-like"/>
    <property type="match status" value="1"/>
</dbReference>
<dbReference type="Pfam" id="PF13715">
    <property type="entry name" value="CarbopepD_reg_2"/>
    <property type="match status" value="1"/>
</dbReference>
<keyword evidence="2 8" id="KW-0813">Transport</keyword>
<accession>A0A3R6EX81</accession>
<keyword evidence="7 8" id="KW-0998">Cell outer membrane</keyword>
<organism evidence="13 14">
    <name type="scientific">Parabacteroides merdae</name>
    <dbReference type="NCBI Taxonomy" id="46503"/>
    <lineage>
        <taxon>Bacteria</taxon>
        <taxon>Pseudomonadati</taxon>
        <taxon>Bacteroidota</taxon>
        <taxon>Bacteroidia</taxon>
        <taxon>Bacteroidales</taxon>
        <taxon>Tannerellaceae</taxon>
        <taxon>Parabacteroides</taxon>
    </lineage>
</organism>
<dbReference type="Proteomes" id="UP000283732">
    <property type="component" value="Unassembled WGS sequence"/>
</dbReference>
<evidence type="ECO:0000256" key="5">
    <source>
        <dbReference type="ARBA" id="ARBA00023077"/>
    </source>
</evidence>
<evidence type="ECO:0000256" key="1">
    <source>
        <dbReference type="ARBA" id="ARBA00004571"/>
    </source>
</evidence>
<dbReference type="FunFam" id="2.60.40.1120:FF:000003">
    <property type="entry name" value="Outer membrane protein Omp121"/>
    <property type="match status" value="1"/>
</dbReference>
<dbReference type="Gene3D" id="2.170.130.10">
    <property type="entry name" value="TonB-dependent receptor, plug domain"/>
    <property type="match status" value="1"/>
</dbReference>
<sequence>MNKTNGVNYFRFLLVGAGILCVGSTPVFGETVTSDKSDIMKISITNDSRISGVVVDQTGLPVIGANVSVKGTTNGTITDMDGKFDLEVPAGAQLVVSYIGYITQEFAVGNKTTFQIVLKEDTQNLEEVVVVGYGVQKKVNMTGSVAAINSESLANRPVTNASTALQGMLPGVTVVQNSGQPGKDNSSIRIRGVGTLNNANPMYVVDGLIVSTINDIDPNDIESLSVLKDAASAAIYGSRAANGVVLVTTKKGSKKAATLKYDGYVGWQSPTSLPEYLPSHEYAELYNMALRNEGKSPAYLPEEIEKFRNGSDPDNYPNTDWLGLFYKDKGFQHSHRAEVSGGSETTTYMFSLGYLGQDGIIENSDFQRYNLRGNINTQINKFSAGVNFSYTYGNTNEPISSWTGDLYQIFRQINRIAPFVPYKYSNGYYGYIADGSPMAWVESGSIHNQKYYTTRAVGNVGYEIIKGLKIQEVIGYEHTGSSDEKFLKDIQYYNWKTGEPSQYQGPNSQTDDREDYIMLNLQTLLTYNNTFGKHTIGALAGFSQEYSRRDWTIGKRINFLNNDLWELNAGSPDGQTAEGSANEYALRSFFGRVTYDYDNKYLFEANIRRDGTSRINRDTRWGTFPSFSAAWRIINEPFMEPARDILSDLKIRAGWGKLGNQQLGTDNRKAIEYYPYQSVLSQKNYAFGGKVNQGVAPVDGANNDLKWETSKTTNIGLDMGFLQNMFTLTVDAYWKKTYDILMKLPVSTLYGLEAPYQNAGEVTNKGIEMQFGYKYSNKDFTFNATANVAYNKNEVTNLHNEGAKIWDGFKFKQEGRPINSFGGYEVLGIFTDEDDLKNSAVINREQAGLGDLKYKDQNGDGKIDGEDRVYLGSWDPSWTFGLNLSATWKGFDASVFFQGAADVKGFLQNETVGRLQGNTAKPTALFRDSWDAETNPNGKFPRPLTTWRQNDSETNPSDFWIINSSYLRMKNIQVGYTLPKNVCDFIRVPRIRIYYSGQNLLTFTGFSDGFDPEAPVGARGYYPQVKVNTFGLNVTF</sequence>
<dbReference type="NCBIfam" id="TIGR04057">
    <property type="entry name" value="SusC_RagA_signa"/>
    <property type="match status" value="1"/>
</dbReference>
<evidence type="ECO:0000259" key="11">
    <source>
        <dbReference type="Pfam" id="PF07715"/>
    </source>
</evidence>